<dbReference type="CDD" id="cd00093">
    <property type="entry name" value="HTH_XRE"/>
    <property type="match status" value="1"/>
</dbReference>
<dbReference type="Gene3D" id="1.10.260.40">
    <property type="entry name" value="lambda repressor-like DNA-binding domains"/>
    <property type="match status" value="1"/>
</dbReference>
<keyword evidence="3" id="KW-1185">Reference proteome</keyword>
<dbReference type="AlphaFoldDB" id="A0A075P6Q7"/>
<dbReference type="EMBL" id="CP008849">
    <property type="protein sequence ID" value="AIG00611.1"/>
    <property type="molecule type" value="Genomic_DNA"/>
</dbReference>
<dbReference type="eggNOG" id="ENOG5032V26">
    <property type="taxonomic scope" value="Bacteria"/>
</dbReference>
<dbReference type="KEGG" id="aal:EP13_19045"/>
<evidence type="ECO:0000259" key="1">
    <source>
        <dbReference type="PROSITE" id="PS50943"/>
    </source>
</evidence>
<dbReference type="GO" id="GO:0003677">
    <property type="term" value="F:DNA binding"/>
    <property type="evidence" value="ECO:0007669"/>
    <property type="project" value="InterPro"/>
</dbReference>
<dbReference type="InterPro" id="IPR010982">
    <property type="entry name" value="Lambda_DNA-bd_dom_sf"/>
</dbReference>
<name>A0A075P6Q7_9ALTE</name>
<dbReference type="Proteomes" id="UP000056090">
    <property type="component" value="Chromosome"/>
</dbReference>
<protein>
    <submittedName>
        <fullName evidence="2">Transcriptional regulator</fullName>
    </submittedName>
</protein>
<dbReference type="InterPro" id="IPR001387">
    <property type="entry name" value="Cro/C1-type_HTH"/>
</dbReference>
<proteinExistence type="predicted"/>
<feature type="domain" description="HTH cro/C1-type" evidence="1">
    <location>
        <begin position="26"/>
        <end position="82"/>
    </location>
</feature>
<evidence type="ECO:0000313" key="2">
    <source>
        <dbReference type="EMBL" id="AIG00611.1"/>
    </source>
</evidence>
<dbReference type="Pfam" id="PF01381">
    <property type="entry name" value="HTH_3"/>
    <property type="match status" value="1"/>
</dbReference>
<organism evidence="2 3">
    <name type="scientific">Alteromonas australica</name>
    <dbReference type="NCBI Taxonomy" id="589873"/>
    <lineage>
        <taxon>Bacteria</taxon>
        <taxon>Pseudomonadati</taxon>
        <taxon>Pseudomonadota</taxon>
        <taxon>Gammaproteobacteria</taxon>
        <taxon>Alteromonadales</taxon>
        <taxon>Alteromonadaceae</taxon>
        <taxon>Alteromonas/Salinimonas group</taxon>
        <taxon>Alteromonas</taxon>
    </lineage>
</organism>
<dbReference type="PROSITE" id="PS50943">
    <property type="entry name" value="HTH_CROC1"/>
    <property type="match status" value="1"/>
</dbReference>
<dbReference type="SUPFAM" id="SSF47413">
    <property type="entry name" value="lambda repressor-like DNA-binding domains"/>
    <property type="match status" value="1"/>
</dbReference>
<accession>A0A075P6Q7</accession>
<sequence>MAKKVTTSKMPETEFIDDAHVLGQLIKAKRTEMGMKLADCAALCNVGINTLSRIENGNDNCTLAAAFAVLHGLGIKLTSPSLEKRHNSSVSDDEWV</sequence>
<dbReference type="RefSeq" id="WP_044058581.1">
    <property type="nucleotide sequence ID" value="NZ_CBCSKJ010000004.1"/>
</dbReference>
<dbReference type="GeneID" id="78256977"/>
<reference evidence="2 3" key="1">
    <citation type="submission" date="2014-06" db="EMBL/GenBank/DDBJ databases">
        <title>Genomes of Alteromonas australica, a world apart.</title>
        <authorList>
            <person name="Gonzaga A."/>
            <person name="Lopez-Perez M."/>
            <person name="Rodriguez-Valera F."/>
        </authorList>
    </citation>
    <scope>NUCLEOTIDE SEQUENCE [LARGE SCALE GENOMIC DNA]</scope>
    <source>
        <strain evidence="2 3">H 17</strain>
    </source>
</reference>
<evidence type="ECO:0000313" key="3">
    <source>
        <dbReference type="Proteomes" id="UP000056090"/>
    </source>
</evidence>
<gene>
    <name evidence="2" type="ORF">EP13_19045</name>
</gene>
<dbReference type="SMART" id="SM00530">
    <property type="entry name" value="HTH_XRE"/>
    <property type="match status" value="1"/>
</dbReference>